<evidence type="ECO:0000313" key="3">
    <source>
        <dbReference type="Proteomes" id="UP001472677"/>
    </source>
</evidence>
<protein>
    <submittedName>
        <fullName evidence="2">Uncharacterized protein</fullName>
    </submittedName>
</protein>
<comment type="caution">
    <text evidence="2">The sequence shown here is derived from an EMBL/GenBank/DDBJ whole genome shotgun (WGS) entry which is preliminary data.</text>
</comment>
<name>A0ABR1ZIR9_9ROSI</name>
<gene>
    <name evidence="2" type="ORF">V6N12_003485</name>
</gene>
<organism evidence="2 3">
    <name type="scientific">Hibiscus sabdariffa</name>
    <name type="common">roselle</name>
    <dbReference type="NCBI Taxonomy" id="183260"/>
    <lineage>
        <taxon>Eukaryota</taxon>
        <taxon>Viridiplantae</taxon>
        <taxon>Streptophyta</taxon>
        <taxon>Embryophyta</taxon>
        <taxon>Tracheophyta</taxon>
        <taxon>Spermatophyta</taxon>
        <taxon>Magnoliopsida</taxon>
        <taxon>eudicotyledons</taxon>
        <taxon>Gunneridae</taxon>
        <taxon>Pentapetalae</taxon>
        <taxon>rosids</taxon>
        <taxon>malvids</taxon>
        <taxon>Malvales</taxon>
        <taxon>Malvaceae</taxon>
        <taxon>Malvoideae</taxon>
        <taxon>Hibiscus</taxon>
    </lineage>
</organism>
<evidence type="ECO:0000313" key="2">
    <source>
        <dbReference type="EMBL" id="KAK8480460.1"/>
    </source>
</evidence>
<feature type="region of interest" description="Disordered" evidence="1">
    <location>
        <begin position="1"/>
        <end position="32"/>
    </location>
</feature>
<keyword evidence="3" id="KW-1185">Reference proteome</keyword>
<feature type="compositionally biased region" description="Low complexity" evidence="1">
    <location>
        <begin position="17"/>
        <end position="30"/>
    </location>
</feature>
<reference evidence="2 3" key="1">
    <citation type="journal article" date="2024" name="G3 (Bethesda)">
        <title>Genome assembly of Hibiscus sabdariffa L. provides insights into metabolisms of medicinal natural products.</title>
        <authorList>
            <person name="Kim T."/>
        </authorList>
    </citation>
    <scope>NUCLEOTIDE SEQUENCE [LARGE SCALE GENOMIC DNA]</scope>
    <source>
        <strain evidence="2">TK-2024</strain>
        <tissue evidence="2">Old leaves</tissue>
    </source>
</reference>
<dbReference type="EMBL" id="JBBPBM010002046">
    <property type="protein sequence ID" value="KAK8480460.1"/>
    <property type="molecule type" value="Genomic_DNA"/>
</dbReference>
<accession>A0ABR1ZIR9</accession>
<dbReference type="Proteomes" id="UP001472677">
    <property type="component" value="Unassembled WGS sequence"/>
</dbReference>
<sequence length="169" mass="17865">MIAPSMRRQPCKDFNRSKVSSTNPSSSGGSHFPILEDSVEKKLASSGDQVELFSVERSWFVALHVGVITSVGNQITRVKSHVVQSVAGNHSTISILDAANERCQQSLVNVGGQQVVSRRGVGDSLKANSKLRKGISFAASGEVDHAIASIMVPRGVGVIGTSESNARGH</sequence>
<evidence type="ECO:0000256" key="1">
    <source>
        <dbReference type="SAM" id="MobiDB-lite"/>
    </source>
</evidence>
<proteinExistence type="predicted"/>